<feature type="region of interest" description="Disordered" evidence="1">
    <location>
        <begin position="498"/>
        <end position="528"/>
    </location>
</feature>
<feature type="compositionally biased region" description="Basic and acidic residues" evidence="1">
    <location>
        <begin position="293"/>
        <end position="313"/>
    </location>
</feature>
<dbReference type="Gene3D" id="1.10.720.30">
    <property type="entry name" value="SAP domain"/>
    <property type="match status" value="1"/>
</dbReference>
<evidence type="ECO:0000313" key="4">
    <source>
        <dbReference type="Proteomes" id="UP000799757"/>
    </source>
</evidence>
<feature type="domain" description="SAP" evidence="2">
    <location>
        <begin position="3"/>
        <end position="41"/>
    </location>
</feature>
<dbReference type="Proteomes" id="UP000799757">
    <property type="component" value="Unassembled WGS sequence"/>
</dbReference>
<dbReference type="OrthoDB" id="5348404at2759"/>
<dbReference type="PANTHER" id="PTHR47031:SF3">
    <property type="entry name" value="SAP DOMAIN-CONTAINING PROTEIN"/>
    <property type="match status" value="1"/>
</dbReference>
<dbReference type="EMBL" id="MU002542">
    <property type="protein sequence ID" value="KAF2786125.1"/>
    <property type="molecule type" value="Genomic_DNA"/>
</dbReference>
<feature type="compositionally biased region" description="Gly residues" evidence="1">
    <location>
        <begin position="635"/>
        <end position="673"/>
    </location>
</feature>
<feature type="compositionally biased region" description="Basic and acidic residues" evidence="1">
    <location>
        <begin position="265"/>
        <end position="284"/>
    </location>
</feature>
<protein>
    <recommendedName>
        <fullName evidence="2">SAP domain-containing protein</fullName>
    </recommendedName>
</protein>
<dbReference type="Pfam" id="PF02037">
    <property type="entry name" value="SAP"/>
    <property type="match status" value="1"/>
</dbReference>
<dbReference type="InterPro" id="IPR034257">
    <property type="entry name" value="Acinus_RRM"/>
</dbReference>
<dbReference type="PANTHER" id="PTHR47031">
    <property type="entry name" value="SAP DNA-BINDING DOMAIN-CONTAINING PROTEIN"/>
    <property type="match status" value="1"/>
</dbReference>
<sequence>MTDYSKSTVAALRQLLKDRSISATGLTRKAQIIDKLQEHDKERDAATAEPETPPAASQPEVAEEAQETREKDPMASTPARPDPAEEPASMVESQPRLVPDTATEAPPKEAGISTDHIPPAEEVAPTAPDQPSLPDEAASALFEEQHVPTQEDASPAPETHHTPTISDPAHEPAQPPQAEPQTQAVDTDMRAKTPSPGPNEKPSVEKPELLPIPEGSVDTTAEASRLNTEELEADTRKRKRRSGSPELATQEIKAKKQRPSQDAAPEVHLKEDTDLVMEQRRPELEPEVGTVVEDAKDEARNGTSDVESKTKGDTKSIALERKEKAPRYKELFEPAAPSPVNELLVDDRPILPALHPATPAVYIRNFMRPLKPEPLRAHLVSLATSPSADPDPSILKTLFLDSMKTHALVLFSSTTAASRVRASLHGSIWPAEGNRKELWVDFVPEDSVESWIQSEEDAINAEKAAREARNPIPTKRFEVVYPDAGDGVRAVFQEVGSGGGNAPLNAPRGPKSHFEQRRDIPPPRPQQFPVVADEDARKDLGQSFQTLDSLFESTTAKPKLYFLPVEDKKSAARLEELDKVTNRDWSPEDRIRGRGRNRRQDEKLKFSFDSEDRLVEAGPDHGPWAADSAGFSSGFRGGRGGGGRGSGGFGGGGFRGDGYRGGGGFRGGRGWRG</sequence>
<name>A0A6A6WQG5_9PLEO</name>
<evidence type="ECO:0000313" key="3">
    <source>
        <dbReference type="EMBL" id="KAF2786125.1"/>
    </source>
</evidence>
<dbReference type="InterPro" id="IPR036361">
    <property type="entry name" value="SAP_dom_sf"/>
</dbReference>
<accession>A0A6A6WQG5</accession>
<feature type="region of interest" description="Disordered" evidence="1">
    <location>
        <begin position="615"/>
        <end position="673"/>
    </location>
</feature>
<feature type="compositionally biased region" description="Polar residues" evidence="1">
    <location>
        <begin position="217"/>
        <end position="226"/>
    </location>
</feature>
<dbReference type="AlphaFoldDB" id="A0A6A6WQG5"/>
<reference evidence="3" key="1">
    <citation type="journal article" date="2020" name="Stud. Mycol.">
        <title>101 Dothideomycetes genomes: a test case for predicting lifestyles and emergence of pathogens.</title>
        <authorList>
            <person name="Haridas S."/>
            <person name="Albert R."/>
            <person name="Binder M."/>
            <person name="Bloem J."/>
            <person name="Labutti K."/>
            <person name="Salamov A."/>
            <person name="Andreopoulos B."/>
            <person name="Baker S."/>
            <person name="Barry K."/>
            <person name="Bills G."/>
            <person name="Bluhm B."/>
            <person name="Cannon C."/>
            <person name="Castanera R."/>
            <person name="Culley D."/>
            <person name="Daum C."/>
            <person name="Ezra D."/>
            <person name="Gonzalez J."/>
            <person name="Henrissat B."/>
            <person name="Kuo A."/>
            <person name="Liang C."/>
            <person name="Lipzen A."/>
            <person name="Lutzoni F."/>
            <person name="Magnuson J."/>
            <person name="Mondo S."/>
            <person name="Nolan M."/>
            <person name="Ohm R."/>
            <person name="Pangilinan J."/>
            <person name="Park H.-J."/>
            <person name="Ramirez L."/>
            <person name="Alfaro M."/>
            <person name="Sun H."/>
            <person name="Tritt A."/>
            <person name="Yoshinaga Y."/>
            <person name="Zwiers L.-H."/>
            <person name="Turgeon B."/>
            <person name="Goodwin S."/>
            <person name="Spatafora J."/>
            <person name="Crous P."/>
            <person name="Grigoriev I."/>
        </authorList>
    </citation>
    <scope>NUCLEOTIDE SEQUENCE</scope>
    <source>
        <strain evidence="3">CBS 109.77</strain>
    </source>
</reference>
<organism evidence="3 4">
    <name type="scientific">Melanomma pulvis-pyrius CBS 109.77</name>
    <dbReference type="NCBI Taxonomy" id="1314802"/>
    <lineage>
        <taxon>Eukaryota</taxon>
        <taxon>Fungi</taxon>
        <taxon>Dikarya</taxon>
        <taxon>Ascomycota</taxon>
        <taxon>Pezizomycotina</taxon>
        <taxon>Dothideomycetes</taxon>
        <taxon>Pleosporomycetidae</taxon>
        <taxon>Pleosporales</taxon>
        <taxon>Melanommataceae</taxon>
        <taxon>Melanomma</taxon>
    </lineage>
</organism>
<feature type="compositionally biased region" description="Basic and acidic residues" evidence="1">
    <location>
        <begin position="512"/>
        <end position="521"/>
    </location>
</feature>
<keyword evidence="4" id="KW-1185">Reference proteome</keyword>
<evidence type="ECO:0000259" key="2">
    <source>
        <dbReference type="Pfam" id="PF02037"/>
    </source>
</evidence>
<feature type="region of interest" description="Disordered" evidence="1">
    <location>
        <begin position="16"/>
        <end position="313"/>
    </location>
</feature>
<gene>
    <name evidence="3" type="ORF">K505DRAFT_330567</name>
</gene>
<evidence type="ECO:0000256" key="1">
    <source>
        <dbReference type="SAM" id="MobiDB-lite"/>
    </source>
</evidence>
<dbReference type="CDD" id="cd12432">
    <property type="entry name" value="RRM_ACINU"/>
    <property type="match status" value="1"/>
</dbReference>
<proteinExistence type="predicted"/>
<dbReference type="InterPro" id="IPR003034">
    <property type="entry name" value="SAP_dom"/>
</dbReference>
<feature type="compositionally biased region" description="Basic and acidic residues" evidence="1">
    <location>
        <begin position="31"/>
        <end position="46"/>
    </location>
</feature>